<dbReference type="HAMAP" id="MF_00925">
    <property type="entry name" value="OM_assembly_BamE"/>
    <property type="match status" value="1"/>
</dbReference>
<comment type="function">
    <text evidence="4">Part of the outer membrane protein assembly complex, which is involved in assembly and insertion of beta-barrel proteins into the outer membrane.</text>
</comment>
<keyword evidence="8" id="KW-0449">Lipoprotein</keyword>
<comment type="subunit">
    <text evidence="4">Part of the Bam complex.</text>
</comment>
<feature type="region of interest" description="Disordered" evidence="5">
    <location>
        <begin position="476"/>
        <end position="496"/>
    </location>
</feature>
<protein>
    <recommendedName>
        <fullName evidence="4">Outer membrane protein assembly factor BamE</fullName>
    </recommendedName>
</protein>
<evidence type="ECO:0000259" key="7">
    <source>
        <dbReference type="Pfam" id="PF24125"/>
    </source>
</evidence>
<dbReference type="InterPro" id="IPR026592">
    <property type="entry name" value="BamE"/>
</dbReference>
<dbReference type="InterPro" id="IPR037873">
    <property type="entry name" value="BamE-like"/>
</dbReference>
<dbReference type="STRING" id="492660.SAMN05192566_1187"/>
<feature type="domain" description="Outer membrane protein assembly factor BamE" evidence="6">
    <location>
        <begin position="57"/>
        <end position="125"/>
    </location>
</feature>
<sequence>MIAELRGILMIVLNNTDYKVNPMRNSIFFVLVVASLETGCGAKLPSMKPFKMEVQQGNVVTSKMLLQLRPGMTRSQVRYIMGTPLIVDSFRDNRWDYFYELRKQGMLVEKRRVILDFDKDSLVSVRGDVIPSAENPDVKTIAETPQQKAEASKDDSWTDKLKFWKDNEAAAANKAADTTAQVAGATAAAAETKNAGAESAPPAAEPAKATETTTVAETTKAEPAANVADDDEVVPYIPEGEYQAAPTPEEMAKGNLDAAANQATEATANAVNENTLAARASEAVEPPPVFEQEAVPAPAIVAEPEPVLPPPVKATASSAAAPKSVLVPVKPAVAAAPVVAAAAAKTTQSASAETKAAEAKASATKADSDKPATSASAVEDDEVIPYIPEGEYVAPVIPTEGEMVKGNMAEANTPAVDAEAHQVTEKGVAPKVANEAAEPAPTFIAEQMPEPEPEPELPPPPSSVVKPVVKEGAAPVAPATALTAEETKPTPVQPARADHSASATAIATEAKALQPAPAVEAEINKSVAAWAQAWRSKDINAYFAAYAPDFVPDGLPSKGVWEAQRKQRLSTKQGAITLVLNNVQVQHDGGEAVVQFAQKYAARNYKDELLKTLDMRYEPAQKRWLITRERTAPLGSAAVPAVVALPKKTAVAEAQASVEPAVDIPVATEPSVEAALESWAQAWRSKNVKAYLAAYSPEFVPDGLPSKSAWEAQRKKRLSPQQGDIKLEINAVNVERDGDRAVATFTQKYTARAYRDEMVKKLQLKLDPNRKVWLIVRETAASGADLPVPKQQVTAPEDSQEHLDGTLEQIGF</sequence>
<dbReference type="PANTHER" id="PTHR37482:SF1">
    <property type="entry name" value="OUTER MEMBRANE PROTEIN ASSEMBLY FACTOR BAME"/>
    <property type="match status" value="1"/>
</dbReference>
<feature type="region of interest" description="Disordered" evidence="5">
    <location>
        <begin position="192"/>
        <end position="230"/>
    </location>
</feature>
<accession>A0A1G9BJJ5</accession>
<keyword evidence="3 4" id="KW-0998">Cell outer membrane</keyword>
<gene>
    <name evidence="4" type="primary">bamE</name>
    <name evidence="8" type="ORF">SAMN05192566_1187</name>
</gene>
<dbReference type="EMBL" id="FNFX01000002">
    <property type="protein sequence ID" value="SDK39294.1"/>
    <property type="molecule type" value="Genomic_DNA"/>
</dbReference>
<dbReference type="GO" id="GO:0043165">
    <property type="term" value="P:Gram-negative-bacterium-type cell outer membrane assembly"/>
    <property type="evidence" value="ECO:0007669"/>
    <property type="project" value="UniProtKB-UniRule"/>
</dbReference>
<dbReference type="Gene3D" id="3.10.450.50">
    <property type="match status" value="2"/>
</dbReference>
<feature type="region of interest" description="Disordered" evidence="5">
    <location>
        <begin position="360"/>
        <end position="383"/>
    </location>
</feature>
<evidence type="ECO:0000256" key="2">
    <source>
        <dbReference type="ARBA" id="ARBA00023136"/>
    </source>
</evidence>
<proteinExistence type="inferred from homology"/>
<dbReference type="AlphaFoldDB" id="A0A1G9BJJ5"/>
<dbReference type="PANTHER" id="PTHR37482">
    <property type="entry name" value="OUTER MEMBRANE PROTEIN ASSEMBLY FACTOR BAME"/>
    <property type="match status" value="1"/>
</dbReference>
<keyword evidence="1 4" id="KW-0732">Signal</keyword>
<feature type="domain" description="Cds6 C-terminal" evidence="7">
    <location>
        <begin position="672"/>
        <end position="778"/>
    </location>
</feature>
<evidence type="ECO:0000313" key="9">
    <source>
        <dbReference type="Proteomes" id="UP000198629"/>
    </source>
</evidence>
<dbReference type="GO" id="GO:0030674">
    <property type="term" value="F:protein-macromolecule adaptor activity"/>
    <property type="evidence" value="ECO:0007669"/>
    <property type="project" value="TreeGrafter"/>
</dbReference>
<feature type="compositionally biased region" description="Low complexity" evidence="5">
    <location>
        <begin position="192"/>
        <end position="225"/>
    </location>
</feature>
<dbReference type="InterPro" id="IPR007450">
    <property type="entry name" value="BamE_dom"/>
</dbReference>
<dbReference type="InterPro" id="IPR032710">
    <property type="entry name" value="NTF2-like_dom_sf"/>
</dbReference>
<dbReference type="SUPFAM" id="SSF54427">
    <property type="entry name" value="NTF2-like"/>
    <property type="match status" value="2"/>
</dbReference>
<dbReference type="Gene3D" id="3.30.1450.10">
    <property type="match status" value="1"/>
</dbReference>
<comment type="subcellular location">
    <subcellularLocation>
        <location evidence="4">Cell outer membrane</location>
    </subcellularLocation>
</comment>
<dbReference type="Proteomes" id="UP000198629">
    <property type="component" value="Unassembled WGS sequence"/>
</dbReference>
<organism evidence="8 9">
    <name type="scientific">Methylophilus rhizosphaerae</name>
    <dbReference type="NCBI Taxonomy" id="492660"/>
    <lineage>
        <taxon>Bacteria</taxon>
        <taxon>Pseudomonadati</taxon>
        <taxon>Pseudomonadota</taxon>
        <taxon>Betaproteobacteria</taxon>
        <taxon>Nitrosomonadales</taxon>
        <taxon>Methylophilaceae</taxon>
        <taxon>Methylophilus</taxon>
    </lineage>
</organism>
<evidence type="ECO:0000256" key="5">
    <source>
        <dbReference type="SAM" id="MobiDB-lite"/>
    </source>
</evidence>
<evidence type="ECO:0000256" key="3">
    <source>
        <dbReference type="ARBA" id="ARBA00023237"/>
    </source>
</evidence>
<feature type="domain" description="Cds6 C-terminal" evidence="7">
    <location>
        <begin position="523"/>
        <end position="629"/>
    </location>
</feature>
<dbReference type="InterPro" id="IPR056203">
    <property type="entry name" value="Cds6_C"/>
</dbReference>
<dbReference type="Pfam" id="PF24125">
    <property type="entry name" value="Cds6_C"/>
    <property type="match status" value="2"/>
</dbReference>
<evidence type="ECO:0000313" key="8">
    <source>
        <dbReference type="EMBL" id="SDK39294.1"/>
    </source>
</evidence>
<keyword evidence="9" id="KW-1185">Reference proteome</keyword>
<reference evidence="9" key="1">
    <citation type="submission" date="2016-10" db="EMBL/GenBank/DDBJ databases">
        <authorList>
            <person name="Varghese N."/>
            <person name="Submissions S."/>
        </authorList>
    </citation>
    <scope>NUCLEOTIDE SEQUENCE [LARGE SCALE GENOMIC DNA]</scope>
    <source>
        <strain evidence="9">CBMB127</strain>
    </source>
</reference>
<evidence type="ECO:0000256" key="4">
    <source>
        <dbReference type="HAMAP-Rule" id="MF_00925"/>
    </source>
</evidence>
<keyword evidence="2 4" id="KW-0472">Membrane</keyword>
<comment type="similarity">
    <text evidence="4">Belongs to the BamE family.</text>
</comment>
<evidence type="ECO:0000256" key="1">
    <source>
        <dbReference type="ARBA" id="ARBA00022729"/>
    </source>
</evidence>
<evidence type="ECO:0000259" key="6">
    <source>
        <dbReference type="Pfam" id="PF04355"/>
    </source>
</evidence>
<dbReference type="Pfam" id="PF04355">
    <property type="entry name" value="BamE"/>
    <property type="match status" value="1"/>
</dbReference>
<name>A0A1G9BJJ5_9PROT</name>
<dbReference type="GO" id="GO:0051205">
    <property type="term" value="P:protein insertion into membrane"/>
    <property type="evidence" value="ECO:0007669"/>
    <property type="project" value="UniProtKB-UniRule"/>
</dbReference>
<dbReference type="GO" id="GO:1990063">
    <property type="term" value="C:Bam protein complex"/>
    <property type="evidence" value="ECO:0007669"/>
    <property type="project" value="TreeGrafter"/>
</dbReference>